<organism evidence="1 2">
    <name type="scientific">Sporosarcina aquimarina</name>
    <dbReference type="NCBI Taxonomy" id="114975"/>
    <lineage>
        <taxon>Bacteria</taxon>
        <taxon>Bacillati</taxon>
        <taxon>Bacillota</taxon>
        <taxon>Bacilli</taxon>
        <taxon>Bacillales</taxon>
        <taxon>Caryophanaceae</taxon>
        <taxon>Sporosarcina</taxon>
    </lineage>
</organism>
<gene>
    <name evidence="1" type="ORF">QT716_02415</name>
</gene>
<dbReference type="EMBL" id="JAUBDH010000001">
    <property type="protein sequence ID" value="MDW0108897.1"/>
    <property type="molecule type" value="Genomic_DNA"/>
</dbReference>
<dbReference type="Pfam" id="PF16934">
    <property type="entry name" value="Mersacidin"/>
    <property type="match status" value="1"/>
</dbReference>
<keyword evidence="2" id="KW-1185">Reference proteome</keyword>
<evidence type="ECO:0000313" key="2">
    <source>
        <dbReference type="Proteomes" id="UP001280629"/>
    </source>
</evidence>
<dbReference type="NCBIfam" id="NF038161">
    <property type="entry name" value="lant_II_LchA2"/>
    <property type="match status" value="1"/>
</dbReference>
<proteinExistence type="predicted"/>
<evidence type="ECO:0000313" key="1">
    <source>
        <dbReference type="EMBL" id="MDW0108897.1"/>
    </source>
</evidence>
<comment type="caution">
    <text evidence="1">The sequence shown here is derived from an EMBL/GenBank/DDBJ whole genome shotgun (WGS) entry which is preliminary data.</text>
</comment>
<dbReference type="InterPro" id="IPR027632">
    <property type="entry name" value="Lant_2_A2"/>
</dbReference>
<sequence>MNDQVNYAGPSFEELTNEEMMEIQGNGDVQAETTPVCFTVGLGFGALVSATVC</sequence>
<name>A0ABU4FW04_9BACL</name>
<accession>A0ABU4FW04</accession>
<protein>
    <submittedName>
        <fullName evidence="1">Mersacidin family lantibiotic</fullName>
    </submittedName>
</protein>
<reference evidence="1 2" key="1">
    <citation type="submission" date="2023-06" db="EMBL/GenBank/DDBJ databases">
        <title>Sporosarcina sp. nov., isolated from Korean traditional fermented seafood 'Jeotgal'.</title>
        <authorList>
            <person name="Yang A.-I."/>
            <person name="Shin N.-R."/>
        </authorList>
    </citation>
    <scope>NUCLEOTIDE SEQUENCE [LARGE SCALE GENOMIC DNA]</scope>
    <source>
        <strain evidence="1 2">KCTC3840</strain>
    </source>
</reference>
<dbReference type="Proteomes" id="UP001280629">
    <property type="component" value="Unassembled WGS sequence"/>
</dbReference>
<dbReference type="NCBIfam" id="TIGR03893">
    <property type="entry name" value="lant_SP_1948"/>
    <property type="match status" value="1"/>
</dbReference>
<dbReference type="RefSeq" id="WP_317934203.1">
    <property type="nucleotide sequence ID" value="NZ_JAUBDH010000001.1"/>
</dbReference>